<feature type="compositionally biased region" description="Acidic residues" evidence="5">
    <location>
        <begin position="360"/>
        <end position="374"/>
    </location>
</feature>
<dbReference type="InterPro" id="IPR034138">
    <property type="entry name" value="NOP8_RRM"/>
</dbReference>
<dbReference type="PANTHER" id="PTHR23099">
    <property type="entry name" value="TRANSCRIPTIONAL REGULATOR"/>
    <property type="match status" value="1"/>
</dbReference>
<reference evidence="7 8" key="1">
    <citation type="submission" date="2024-01" db="EMBL/GenBank/DDBJ databases">
        <title>The genomes of 5 underutilized Papilionoideae crops provide insights into root nodulation and disease resistanc.</title>
        <authorList>
            <person name="Yuan L."/>
        </authorList>
    </citation>
    <scope>NUCLEOTIDE SEQUENCE [LARGE SCALE GENOMIC DNA]</scope>
    <source>
        <strain evidence="7">ZHUSHIDOU_FW_LH</strain>
        <tissue evidence="7">Leaf</tissue>
    </source>
</reference>
<comment type="caution">
    <text evidence="7">The sequence shown here is derived from an EMBL/GenBank/DDBJ whole genome shotgun (WGS) entry which is preliminary data.</text>
</comment>
<feature type="compositionally biased region" description="Polar residues" evidence="5">
    <location>
        <begin position="341"/>
        <end position="353"/>
    </location>
</feature>
<comment type="subcellular location">
    <subcellularLocation>
        <location evidence="1">Nucleus</location>
        <location evidence="1">Nucleolus</location>
    </subcellularLocation>
</comment>
<dbReference type="PROSITE" id="PS50102">
    <property type="entry name" value="RRM"/>
    <property type="match status" value="1"/>
</dbReference>
<keyword evidence="8" id="KW-1185">Reference proteome</keyword>
<organism evidence="7 8">
    <name type="scientific">Crotalaria pallida</name>
    <name type="common">Smooth rattlebox</name>
    <name type="synonym">Crotalaria striata</name>
    <dbReference type="NCBI Taxonomy" id="3830"/>
    <lineage>
        <taxon>Eukaryota</taxon>
        <taxon>Viridiplantae</taxon>
        <taxon>Streptophyta</taxon>
        <taxon>Embryophyta</taxon>
        <taxon>Tracheophyta</taxon>
        <taxon>Spermatophyta</taxon>
        <taxon>Magnoliopsida</taxon>
        <taxon>eudicotyledons</taxon>
        <taxon>Gunneridae</taxon>
        <taxon>Pentapetalae</taxon>
        <taxon>rosids</taxon>
        <taxon>fabids</taxon>
        <taxon>Fabales</taxon>
        <taxon>Fabaceae</taxon>
        <taxon>Papilionoideae</taxon>
        <taxon>50 kb inversion clade</taxon>
        <taxon>genistoids sensu lato</taxon>
        <taxon>core genistoids</taxon>
        <taxon>Crotalarieae</taxon>
        <taxon>Crotalaria</taxon>
    </lineage>
</organism>
<evidence type="ECO:0000313" key="8">
    <source>
        <dbReference type="Proteomes" id="UP001372338"/>
    </source>
</evidence>
<evidence type="ECO:0000256" key="4">
    <source>
        <dbReference type="PROSITE-ProRule" id="PRU00176"/>
    </source>
</evidence>
<dbReference type="AlphaFoldDB" id="A0AAN9FUP2"/>
<dbReference type="SUPFAM" id="SSF54928">
    <property type="entry name" value="RNA-binding domain, RBD"/>
    <property type="match status" value="1"/>
</dbReference>
<feature type="compositionally biased region" description="Basic and acidic residues" evidence="5">
    <location>
        <begin position="529"/>
        <end position="540"/>
    </location>
</feature>
<evidence type="ECO:0000256" key="1">
    <source>
        <dbReference type="ARBA" id="ARBA00004604"/>
    </source>
</evidence>
<dbReference type="Proteomes" id="UP001372338">
    <property type="component" value="Unassembled WGS sequence"/>
</dbReference>
<keyword evidence="2 4" id="KW-0694">RNA-binding</keyword>
<feature type="domain" description="RRM" evidence="6">
    <location>
        <begin position="18"/>
        <end position="96"/>
    </location>
</feature>
<dbReference type="Gene3D" id="3.30.70.330">
    <property type="match status" value="1"/>
</dbReference>
<evidence type="ECO:0000256" key="2">
    <source>
        <dbReference type="ARBA" id="ARBA00022884"/>
    </source>
</evidence>
<protein>
    <recommendedName>
        <fullName evidence="6">RRM domain-containing protein</fullName>
    </recommendedName>
</protein>
<dbReference type="Pfam" id="PF00076">
    <property type="entry name" value="RRM_1"/>
    <property type="match status" value="1"/>
</dbReference>
<dbReference type="InterPro" id="IPR012677">
    <property type="entry name" value="Nucleotide-bd_a/b_plait_sf"/>
</dbReference>
<dbReference type="GO" id="GO:0005730">
    <property type="term" value="C:nucleolus"/>
    <property type="evidence" value="ECO:0007669"/>
    <property type="project" value="UniProtKB-SubCell"/>
</dbReference>
<feature type="region of interest" description="Disordered" evidence="5">
    <location>
        <begin position="502"/>
        <end position="540"/>
    </location>
</feature>
<gene>
    <name evidence="7" type="ORF">RIF29_09404</name>
</gene>
<evidence type="ECO:0000313" key="7">
    <source>
        <dbReference type="EMBL" id="KAK7281421.1"/>
    </source>
</evidence>
<proteinExistence type="predicted"/>
<name>A0AAN9FUP2_CROPI</name>
<accession>A0AAN9FUP2</accession>
<keyword evidence="3" id="KW-0539">Nucleus</keyword>
<dbReference type="EMBL" id="JAYWIO010000002">
    <property type="protein sequence ID" value="KAK7281421.1"/>
    <property type="molecule type" value="Genomic_DNA"/>
</dbReference>
<evidence type="ECO:0000259" key="6">
    <source>
        <dbReference type="PROSITE" id="PS50102"/>
    </source>
</evidence>
<dbReference type="GO" id="GO:0003723">
    <property type="term" value="F:RNA binding"/>
    <property type="evidence" value="ECO:0007669"/>
    <property type="project" value="UniProtKB-UniRule"/>
</dbReference>
<dbReference type="InterPro" id="IPR035979">
    <property type="entry name" value="RBD_domain_sf"/>
</dbReference>
<feature type="compositionally biased region" description="Basic and acidic residues" evidence="5">
    <location>
        <begin position="304"/>
        <end position="319"/>
    </location>
</feature>
<feature type="compositionally biased region" description="Low complexity" evidence="5">
    <location>
        <begin position="378"/>
        <end position="389"/>
    </location>
</feature>
<dbReference type="InterPro" id="IPR000504">
    <property type="entry name" value="RRM_dom"/>
</dbReference>
<feature type="region of interest" description="Disordered" evidence="5">
    <location>
        <begin position="303"/>
        <end position="445"/>
    </location>
</feature>
<evidence type="ECO:0000256" key="5">
    <source>
        <dbReference type="SAM" id="MobiDB-lite"/>
    </source>
</evidence>
<dbReference type="CDD" id="cd12226">
    <property type="entry name" value="RRM_NOL8"/>
    <property type="match status" value="1"/>
</dbReference>
<sequence>MEASVAAAAEDDDNNKRVRIFVGGLGEAVTQEDLRKLFATLGTVDGIETIRTKGRSFAYVDFLPSPTDHKSLSKLFSKYNGCLWKGGKLKLEKAKENYLMRLKKEWEEDAAAEVVSNQDQPSTTDVGCDKGVSLEEMHKRRESLKAKQLHIFFPMLRKVKSIPFGGTGKHKYSFQNIKVPPMPVHFCDCEEHCSPSGTERGKLSFDRVAESDGMNDEEINIMNAVMNKLLEKEKVSNAKHLEKQQDSIESPDALHSNECEIYSGTDEDDLIINIQTNKRKAALSGSQELERILQNQESWLNETRISKEEPSKTMPEMKKRNNSNPSKKRKSLPKLEKESNEGVSTTPGGNRSMKTFPDELGSDAEPTESEDSFEESTKVSWSQKSSWKKLLGDGGNTAFNASLILPKFDSGKEQQRSDSPSALSSRKKKTKNSERDRCTVSRATNTQVTEVLAEALPTDTQVIKEHAESQPTDKNVALNKTCRKTENMERDTNTQVIEEPAEAQPTDTLVIKENADGQPTDKNVAPNKRGKETENMERDGPTNTQVIEELAEAPPTDIQVIKEHAEAQPTDKNLASNKTGRGASWLQKQSWTQMVHENNNSFSISQIVPGITFPEPTPKEPIVYPAKFIASKHNGLAKDAMKEVVSDGFGLGETIPEKSQHFGATDIASPPIVEESIETRPWERSTEETIPKERSTEVVEISETCSFMRNAASLKEWAKAKAALSGSLKRKRSEK</sequence>
<dbReference type="SMART" id="SM00360">
    <property type="entry name" value="RRM"/>
    <property type="match status" value="1"/>
</dbReference>
<dbReference type="PANTHER" id="PTHR23099:SF0">
    <property type="entry name" value="GERM CELL NUCLEAR ACIDIC PROTEIN"/>
    <property type="match status" value="1"/>
</dbReference>
<evidence type="ECO:0000256" key="3">
    <source>
        <dbReference type="ARBA" id="ARBA00023242"/>
    </source>
</evidence>